<dbReference type="PROSITE" id="PS00107">
    <property type="entry name" value="PROTEIN_KINASE_ATP"/>
    <property type="match status" value="1"/>
</dbReference>
<dbReference type="RefSeq" id="XP_030381672.1">
    <property type="nucleotide sequence ID" value="XM_030525812.1"/>
</dbReference>
<dbReference type="FunFam" id="1.10.510.10:FF:000596">
    <property type="entry name" value="CK1 family protein kinase"/>
    <property type="match status" value="1"/>
</dbReference>
<keyword evidence="5" id="KW-0723">Serine/threonine-protein kinase</keyword>
<dbReference type="GO" id="GO:0004674">
    <property type="term" value="F:protein serine/threonine kinase activity"/>
    <property type="evidence" value="ECO:0007669"/>
    <property type="project" value="UniProtKB-KW"/>
</dbReference>
<dbReference type="CDD" id="cd14016">
    <property type="entry name" value="STKc_CK1"/>
    <property type="match status" value="1"/>
</dbReference>
<comment type="similarity">
    <text evidence="5">Belongs to the protein kinase superfamily.</text>
</comment>
<feature type="binding site" evidence="4">
    <location>
        <position position="46"/>
    </location>
    <ligand>
        <name>ATP</name>
        <dbReference type="ChEBI" id="CHEBI:30616"/>
    </ligand>
</feature>
<evidence type="ECO:0000256" key="2">
    <source>
        <dbReference type="ARBA" id="ARBA00022741"/>
    </source>
</evidence>
<dbReference type="PROSITE" id="PS50011">
    <property type="entry name" value="PROTEIN_KINASE_DOM"/>
    <property type="match status" value="1"/>
</dbReference>
<dbReference type="GO" id="GO:0005524">
    <property type="term" value="F:ATP binding"/>
    <property type="evidence" value="ECO:0007669"/>
    <property type="project" value="UniProtKB-UniRule"/>
</dbReference>
<reference evidence="8" key="1">
    <citation type="submission" date="2025-08" db="UniProtKB">
        <authorList>
            <consortium name="RefSeq"/>
        </authorList>
    </citation>
    <scope>IDENTIFICATION</scope>
    <source>
        <strain evidence="8">11010-0011.00</strain>
        <tissue evidence="8">Whole body</tissue>
    </source>
</reference>
<evidence type="ECO:0000313" key="7">
    <source>
        <dbReference type="Proteomes" id="UP000504634"/>
    </source>
</evidence>
<dbReference type="PANTHER" id="PTHR11909">
    <property type="entry name" value="CASEIN KINASE-RELATED"/>
    <property type="match status" value="1"/>
</dbReference>
<feature type="domain" description="Protein kinase" evidence="6">
    <location>
        <begin position="17"/>
        <end position="284"/>
    </location>
</feature>
<evidence type="ECO:0000256" key="5">
    <source>
        <dbReference type="RuleBase" id="RU000304"/>
    </source>
</evidence>
<dbReference type="EC" id="2.7.11.1" evidence="1"/>
<dbReference type="Pfam" id="PF00069">
    <property type="entry name" value="Pkinase"/>
    <property type="match status" value="1"/>
</dbReference>
<evidence type="ECO:0000313" key="8">
    <source>
        <dbReference type="RefSeq" id="XP_030381672.1"/>
    </source>
</evidence>
<dbReference type="GeneID" id="115629360"/>
<dbReference type="InterPro" id="IPR017441">
    <property type="entry name" value="Protein_kinase_ATP_BS"/>
</dbReference>
<evidence type="ECO:0000256" key="3">
    <source>
        <dbReference type="ARBA" id="ARBA00022840"/>
    </source>
</evidence>
<keyword evidence="8" id="KW-0808">Transferase</keyword>
<dbReference type="InterPro" id="IPR011009">
    <property type="entry name" value="Kinase-like_dom_sf"/>
</dbReference>
<accession>A0A6J2U3G5</accession>
<dbReference type="AlphaFoldDB" id="A0A6J2U3G5"/>
<proteinExistence type="inferred from homology"/>
<evidence type="ECO:0000259" key="6">
    <source>
        <dbReference type="PROSITE" id="PS50011"/>
    </source>
</evidence>
<dbReference type="Gene3D" id="1.10.510.10">
    <property type="entry name" value="Transferase(Phosphotransferase) domain 1"/>
    <property type="match status" value="1"/>
</dbReference>
<keyword evidence="7" id="KW-1185">Reference proteome</keyword>
<dbReference type="OrthoDB" id="5800476at2759"/>
<dbReference type="Proteomes" id="UP000504634">
    <property type="component" value="Unplaced"/>
</dbReference>
<keyword evidence="2 4" id="KW-0547">Nucleotide-binding</keyword>
<dbReference type="InterPro" id="IPR000719">
    <property type="entry name" value="Prot_kinase_dom"/>
</dbReference>
<organism evidence="7 8">
    <name type="scientific">Drosophila lebanonensis</name>
    <name type="common">Fruit fly</name>
    <name type="synonym">Scaptodrosophila lebanonensis</name>
    <dbReference type="NCBI Taxonomy" id="7225"/>
    <lineage>
        <taxon>Eukaryota</taxon>
        <taxon>Metazoa</taxon>
        <taxon>Ecdysozoa</taxon>
        <taxon>Arthropoda</taxon>
        <taxon>Hexapoda</taxon>
        <taxon>Insecta</taxon>
        <taxon>Pterygota</taxon>
        <taxon>Neoptera</taxon>
        <taxon>Endopterygota</taxon>
        <taxon>Diptera</taxon>
        <taxon>Brachycera</taxon>
        <taxon>Muscomorpha</taxon>
        <taxon>Ephydroidea</taxon>
        <taxon>Drosophilidae</taxon>
        <taxon>Scaptodrosophila</taxon>
    </lineage>
</organism>
<dbReference type="PROSITE" id="PS00108">
    <property type="entry name" value="PROTEIN_KINASE_ST"/>
    <property type="match status" value="1"/>
</dbReference>
<evidence type="ECO:0000256" key="1">
    <source>
        <dbReference type="ARBA" id="ARBA00012513"/>
    </source>
</evidence>
<dbReference type="SMART" id="SM00220">
    <property type="entry name" value="S_TKc"/>
    <property type="match status" value="1"/>
</dbReference>
<evidence type="ECO:0000256" key="4">
    <source>
        <dbReference type="PROSITE-ProRule" id="PRU10141"/>
    </source>
</evidence>
<keyword evidence="8" id="KW-0418">Kinase</keyword>
<sequence length="344" mass="40297">MDRRTRRVQREVRIGNYRVLRRIGGGSFGDIYEGVYVHSGAKVAIKVESTKARHPQLSFERRLYRCLRRAPGVPHVRYFYKSEHFQAMVMDLLGPSLEVLFNACVRLFTMKTVLMLVDQMLQRIQYVHNRGFIHRDIKPDNFLMGVGRRSKTLYIIDFGLSKKYRDLTTGVHIPYRENRCLTGTARFSSIYAHQGVEQSRRDDLVSLGYVFIYFLHGRLPWQGLKAANKRQKYERILELKISISIEELCAGYPSEFSIYLSYARGLQFDEKPDYVMLRKMFKTLRKSLGFPKDGIYDWDMLKTIPLHTQRNRGRDFRAYPLRARCDDGASGSPVVRNENANIWN</sequence>
<dbReference type="InterPro" id="IPR050235">
    <property type="entry name" value="CK1_Ser-Thr_kinase"/>
</dbReference>
<name>A0A6J2U3G5_DROLE</name>
<dbReference type="SUPFAM" id="SSF56112">
    <property type="entry name" value="Protein kinase-like (PK-like)"/>
    <property type="match status" value="1"/>
</dbReference>
<keyword evidence="3 4" id="KW-0067">ATP-binding</keyword>
<gene>
    <name evidence="8" type="primary">LOC115629360</name>
</gene>
<protein>
    <recommendedName>
        <fullName evidence="1">non-specific serine/threonine protein kinase</fullName>
        <ecNumber evidence="1">2.7.11.1</ecNumber>
    </recommendedName>
</protein>
<dbReference type="InterPro" id="IPR008271">
    <property type="entry name" value="Ser/Thr_kinase_AS"/>
</dbReference>